<sequence>MNPTFGMEEEVFIVEPTKPSVQSLYYLSKLVRNNPKRHLKHTDSNFSRKKDILQGLMSGVEISTFVNNNAPSLVADLKQRRTELNDVSEGLIVPLGHLINFETPSNTCALQFHIGNLDNPERVYSNLVHFLPLLFLLAANSPSVAGNYFGKSWRLLHSYAVGPLQEDWTVRFQDIIFAKRTGTIELRCFDPIWDLKRIYELAKAIECIANLDHNYELDIEKYNSLRADVAVNGFTEKLEPLYEELNAICDIKKSFFKVTPADIVWKHYLKHGLEDTYSALDYGYMNNKLKVSEVEPRKKNLAKMITGFATYYIPKLPYDLWKYLQEH</sequence>
<protein>
    <recommendedName>
        <fullName evidence="2">Glutamate--cysteine ligase</fullName>
    </recommendedName>
</protein>
<evidence type="ECO:0000313" key="1">
    <source>
        <dbReference type="EMBL" id="KKN17294.1"/>
    </source>
</evidence>
<reference evidence="1" key="1">
    <citation type="journal article" date="2015" name="Nature">
        <title>Complex archaea that bridge the gap between prokaryotes and eukaryotes.</title>
        <authorList>
            <person name="Spang A."/>
            <person name="Saw J.H."/>
            <person name="Jorgensen S.L."/>
            <person name="Zaremba-Niedzwiedzka K."/>
            <person name="Martijn J."/>
            <person name="Lind A.E."/>
            <person name="van Eijk R."/>
            <person name="Schleper C."/>
            <person name="Guy L."/>
            <person name="Ettema T.J."/>
        </authorList>
    </citation>
    <scope>NUCLEOTIDE SEQUENCE</scope>
</reference>
<dbReference type="SUPFAM" id="SSF55931">
    <property type="entry name" value="Glutamine synthetase/guanido kinase"/>
    <property type="match status" value="1"/>
</dbReference>
<dbReference type="GO" id="GO:0003824">
    <property type="term" value="F:catalytic activity"/>
    <property type="evidence" value="ECO:0007669"/>
    <property type="project" value="InterPro"/>
</dbReference>
<dbReference type="EMBL" id="LAZR01003536">
    <property type="protein sequence ID" value="KKN17294.1"/>
    <property type="molecule type" value="Genomic_DNA"/>
</dbReference>
<name>A0A0F9NH72_9ZZZZ</name>
<dbReference type="InterPro" id="IPR014746">
    <property type="entry name" value="Gln_synth/guanido_kin_cat_dom"/>
</dbReference>
<gene>
    <name evidence="1" type="ORF">LCGC14_0967230</name>
</gene>
<evidence type="ECO:0008006" key="2">
    <source>
        <dbReference type="Google" id="ProtNLM"/>
    </source>
</evidence>
<comment type="caution">
    <text evidence="1">The sequence shown here is derived from an EMBL/GenBank/DDBJ whole genome shotgun (WGS) entry which is preliminary data.</text>
</comment>
<proteinExistence type="predicted"/>
<organism evidence="1">
    <name type="scientific">marine sediment metagenome</name>
    <dbReference type="NCBI Taxonomy" id="412755"/>
    <lineage>
        <taxon>unclassified sequences</taxon>
        <taxon>metagenomes</taxon>
        <taxon>ecological metagenomes</taxon>
    </lineage>
</organism>
<dbReference type="Gene3D" id="3.30.590.20">
    <property type="match status" value="1"/>
</dbReference>
<dbReference type="AlphaFoldDB" id="A0A0F9NH72"/>
<accession>A0A0F9NH72</accession>